<dbReference type="CDD" id="cd00377">
    <property type="entry name" value="ICL_PEPM"/>
    <property type="match status" value="1"/>
</dbReference>
<dbReference type="InterPro" id="IPR039556">
    <property type="entry name" value="ICL/PEPM"/>
</dbReference>
<gene>
    <name evidence="2" type="ORF">QWY20_15685</name>
</gene>
<sequence length="290" mass="31490">MAAASLKELIQAPEILFAPGGFDALSASLIEMAGFQAMYLSGASIAYTRLGRPDIGLVSMNEVAQTISLIRERSALPMIVDADTGFGNALNVQRTVRLFERSGASAIQLEDQQMPKRCGHLKGKSLVSSAEMVGKIKAAVDARQSADTLIIARTDAIAVEGFEPAMNRAYEYYQAGADVLFIEAPESLAQMQHMNSQFQKKIPLLANMVEGGSTPLQSAKDLQQLGYQMVIFPGAMVRAYTFMAQQFLADMKTHGNTASWRDRMLDLTSLNQLLGTNALLELGKNYEATP</sequence>
<dbReference type="GO" id="GO:0016829">
    <property type="term" value="F:lyase activity"/>
    <property type="evidence" value="ECO:0007669"/>
    <property type="project" value="UniProtKB-KW"/>
</dbReference>
<dbReference type="Proteomes" id="UP001336314">
    <property type="component" value="Unassembled WGS sequence"/>
</dbReference>
<dbReference type="InterPro" id="IPR015813">
    <property type="entry name" value="Pyrv/PenolPyrv_kinase-like_dom"/>
</dbReference>
<keyword evidence="3" id="KW-1185">Reference proteome</keyword>
<dbReference type="Pfam" id="PF13714">
    <property type="entry name" value="PEP_mutase"/>
    <property type="match status" value="1"/>
</dbReference>
<dbReference type="InterPro" id="IPR018523">
    <property type="entry name" value="Isocitrate_lyase_ph_CS"/>
</dbReference>
<dbReference type="PANTHER" id="PTHR42905:SF5">
    <property type="entry name" value="CARBOXYVINYL-CARBOXYPHOSPHONATE PHOSPHORYLMUTASE, CHLOROPLASTIC"/>
    <property type="match status" value="1"/>
</dbReference>
<dbReference type="SUPFAM" id="SSF51621">
    <property type="entry name" value="Phosphoenolpyruvate/pyruvate domain"/>
    <property type="match status" value="1"/>
</dbReference>
<dbReference type="EMBL" id="JAUHLI010000018">
    <property type="protein sequence ID" value="MEE2002898.1"/>
    <property type="molecule type" value="Genomic_DNA"/>
</dbReference>
<dbReference type="PANTHER" id="PTHR42905">
    <property type="entry name" value="PHOSPHOENOLPYRUVATE CARBOXYLASE"/>
    <property type="match status" value="1"/>
</dbReference>
<reference evidence="2 3" key="1">
    <citation type="submission" date="2023-07" db="EMBL/GenBank/DDBJ databases">
        <title>Alkalimonas sp., MEB108 novel, alkaliphilic bacterium isolated from Lonar Lake, India.</title>
        <authorList>
            <person name="Joshi A."/>
            <person name="Thite S."/>
        </authorList>
    </citation>
    <scope>NUCLEOTIDE SEQUENCE [LARGE SCALE GENOMIC DNA]</scope>
    <source>
        <strain evidence="2 3">MEB108</strain>
    </source>
</reference>
<proteinExistence type="predicted"/>
<evidence type="ECO:0000313" key="2">
    <source>
        <dbReference type="EMBL" id="MEE2002898.1"/>
    </source>
</evidence>
<dbReference type="InterPro" id="IPR040442">
    <property type="entry name" value="Pyrv_kinase-like_dom_sf"/>
</dbReference>
<name>A0ABU7J9E7_9GAMM</name>
<accession>A0ABU7J9E7</accession>
<keyword evidence="1" id="KW-0479">Metal-binding</keyword>
<protein>
    <submittedName>
        <fullName evidence="2">Isocitrate lyase/phosphoenolpyruvate mutase family protein</fullName>
    </submittedName>
</protein>
<comment type="caution">
    <text evidence="2">The sequence shown here is derived from an EMBL/GenBank/DDBJ whole genome shotgun (WGS) entry which is preliminary data.</text>
</comment>
<evidence type="ECO:0000313" key="3">
    <source>
        <dbReference type="Proteomes" id="UP001336314"/>
    </source>
</evidence>
<organism evidence="2 3">
    <name type="scientific">Alkalimonas cellulosilytica</name>
    <dbReference type="NCBI Taxonomy" id="3058395"/>
    <lineage>
        <taxon>Bacteria</taxon>
        <taxon>Pseudomonadati</taxon>
        <taxon>Pseudomonadota</taxon>
        <taxon>Gammaproteobacteria</taxon>
        <taxon>Alkalimonas</taxon>
    </lineage>
</organism>
<keyword evidence="2" id="KW-0456">Lyase</keyword>
<evidence type="ECO:0000256" key="1">
    <source>
        <dbReference type="ARBA" id="ARBA00022723"/>
    </source>
</evidence>
<dbReference type="PROSITE" id="PS00161">
    <property type="entry name" value="ISOCITRATE_LYASE"/>
    <property type="match status" value="1"/>
</dbReference>
<dbReference type="Gene3D" id="3.20.20.60">
    <property type="entry name" value="Phosphoenolpyruvate-binding domains"/>
    <property type="match status" value="1"/>
</dbReference>
<dbReference type="RefSeq" id="WP_330129943.1">
    <property type="nucleotide sequence ID" value="NZ_JAUHLI010000018.1"/>
</dbReference>